<dbReference type="eggNOG" id="KOG0374">
    <property type="taxonomic scope" value="Eukaryota"/>
</dbReference>
<dbReference type="Pfam" id="PF02206">
    <property type="entry name" value="WSN"/>
    <property type="match status" value="1"/>
</dbReference>
<dbReference type="SUPFAM" id="SSF56300">
    <property type="entry name" value="Metallo-dependent phosphatases"/>
    <property type="match status" value="1"/>
</dbReference>
<accession>G0NVH9</accession>
<keyword evidence="6" id="KW-1185">Reference proteome</keyword>
<keyword evidence="3" id="KW-0472">Membrane</keyword>
<evidence type="ECO:0000313" key="6">
    <source>
        <dbReference type="Proteomes" id="UP000008068"/>
    </source>
</evidence>
<dbReference type="GO" id="GO:0004722">
    <property type="term" value="F:protein serine/threonine phosphatase activity"/>
    <property type="evidence" value="ECO:0007669"/>
    <property type="project" value="UniProtKB-EC"/>
</dbReference>
<feature type="compositionally biased region" description="Polar residues" evidence="2">
    <location>
        <begin position="1506"/>
        <end position="1515"/>
    </location>
</feature>
<dbReference type="HOGENOM" id="CLU_242197_0_0_1"/>
<keyword evidence="3" id="KW-0812">Transmembrane</keyword>
<feature type="region of interest" description="Disordered" evidence="2">
    <location>
        <begin position="1632"/>
        <end position="1659"/>
    </location>
</feature>
<feature type="compositionally biased region" description="Polar residues" evidence="2">
    <location>
        <begin position="1476"/>
        <end position="1489"/>
    </location>
</feature>
<dbReference type="OrthoDB" id="5907639at2759"/>
<sequence>MSDHVSDERFLHLMEDISLNYNEDWIPFDVKTLKAIFKTAAAVMASRDMMQKVDGCPAVMVGDIHGNFATLYRIFAECRVSKDGKSYLNRKMIFLGDYVDRGMQSLRCAVFVALLAIVHPNETILLRGNHEFRDINGEYGFKAECIELFGPDGLTVWEEANKFFDQMPLVALFAGKVLCLHGGVSLDMKSLDAWNDIGRPLINYKNKLVRDTVWADCIGGLEIGKLIDKPIEIDNKLRGCSVAVNGKVIDIVCETLGLVCIIRGHEYIPEGVMFYADNKFITLFSSANYEDKHNTGAVMMIDSNLSYYFIFFREENTIGHDPVPDDLLTISEDLPNNKLVAEETIAKRTLRAIEEQDPQEKPDLRVEIPVPAAKRKVKAGSKNIPSWGPKTGFTKIVMICAMIVGLASGAPSPPSNALSQFATNSSTLARFVNGISLGQSISAGNLDKQKLIDELFYLGPDVTLDTLAASKVSQLAGDLAPIQKAIETECSGDDGCGVSKSILDAMLKVEELRTHVPAIEKASAVTKKGALEDVNRINYIVGQIDKINEKSITEIITGLESMEKSQTKDKMKEFNDACTKIDSLAKISSYLKEKPNLVSNFEKTTLSEIKKDLQDVAPIVDVAKKLNDQYNSITTLKDDLTSTQKTHRALSSLMQTKTLQDMISKADVLSKVTPFLHNDRILTPGFPGGFEDFFKVASFDKDSWLKDFLTSDGNLTAVTSEINRLKSLQSQLEPLHLRFGKLQKASNARPWILKSSLSGSDDVISKFLASISAYLGCLNDMNLSFKFREDIIKGILNKLNPSAAVKQNFEELNQFLSQENKHFDVLSDFAVTVEPAKFDVSDLAALIKSKTFLTDTINDLKQFRDDVKNKVRIPELVSWFHDIKIESVVTEYNAWYDSSHFMSTMDCLKDKGFNAIFESLNPSAKDIATLKPGNKEVELIAEFAKSLDELSSEWTKLKPTLSSKPKRAAESNLKNAQKVSKDLGDISSITLKLDGMLKSKSVLNTLIGGKQAIESAIGEVKDQKEQDRLKKMWTPENLAALQKNLATAKTVSDVVSRNKIVGNMTDFKAPFEKASEVQGCSIDIKRLASSLKGMIKDQTVATSLESCKNLDLQFVKYDQTRVGGVITGLQSYFDSIFGSKRKKTCEPGSSSCDAVPESSKLPPWAIYTIVTVCVVVFAAVVAGILIWLFCFYLKNKKQNKKTPEEIKEEEKAKREEEMKKLHKIKMTEQQHVEKVEKQDFYFSYFNPLLARPNAPPADRVKNVAAPSTKTVQEKKNEIMKGITHEDTVVKAEVPKRILEDNKPHIVGLLKQRRYNQARINAFLEKLEAFWINFMTKTKIAWKRLATVPEALTPEMFFAPMINVEHPKTEPLAEKKGLGPPMENKNTLIIVGSNDRIIRNRKKSKDSSTRTGQSTKTSQSTKTCQSTKTVPAPSMKAAPSTKTSRPAEELGTARDVTVETDAKSARTAASISEKRVSSGTESNSDDSLLNLNHDFNEDAPVDRTRSENSLLPSRSSLDVDRDLEAGSVSDSSSNHGSFNCGGEPCRHAHTYEEDRKLYRKKTPKQPTYCEKDLYPKLSPLQKLRERYEYLESVQNIHENQRERMDITSLDNLYLKTALELESLDEQIKELERAESAEQERLELEQQLEEPPQEDERHPFL</sequence>
<evidence type="ECO:0000256" key="1">
    <source>
        <dbReference type="RuleBase" id="RU004273"/>
    </source>
</evidence>
<comment type="similarity">
    <text evidence="1">Belongs to the PPP phosphatase family.</text>
</comment>
<dbReference type="EMBL" id="GL379956">
    <property type="protein sequence ID" value="EGT38330.1"/>
    <property type="molecule type" value="Genomic_DNA"/>
</dbReference>
<dbReference type="InterPro" id="IPR029052">
    <property type="entry name" value="Metallo-depent_PP-like"/>
</dbReference>
<dbReference type="InterPro" id="IPR006186">
    <property type="entry name" value="Ser/Thr-sp_prot-phosphatase"/>
</dbReference>
<dbReference type="PROSITE" id="PS00125">
    <property type="entry name" value="SER_THR_PHOSPHATASE"/>
    <property type="match status" value="1"/>
</dbReference>
<feature type="transmembrane region" description="Helical" evidence="3">
    <location>
        <begin position="1164"/>
        <end position="1193"/>
    </location>
</feature>
<feature type="compositionally biased region" description="Basic and acidic residues" evidence="2">
    <location>
        <begin position="1444"/>
        <end position="1463"/>
    </location>
</feature>
<dbReference type="PANTHER" id="PTHR11668">
    <property type="entry name" value="SERINE/THREONINE PROTEIN PHOSPHATASE"/>
    <property type="match status" value="1"/>
</dbReference>
<reference evidence="6" key="1">
    <citation type="submission" date="2011-07" db="EMBL/GenBank/DDBJ databases">
        <authorList>
            <consortium name="Caenorhabditis brenneri Sequencing and Analysis Consortium"/>
            <person name="Wilson R.K."/>
        </authorList>
    </citation>
    <scope>NUCLEOTIDE SEQUENCE [LARGE SCALE GENOMIC DNA]</scope>
    <source>
        <strain evidence="6">PB2801</strain>
    </source>
</reference>
<feature type="compositionally biased region" description="Low complexity" evidence="2">
    <location>
        <begin position="1408"/>
        <end position="1428"/>
    </location>
</feature>
<evidence type="ECO:0000259" key="4">
    <source>
        <dbReference type="PROSITE" id="PS00125"/>
    </source>
</evidence>
<feature type="compositionally biased region" description="Basic and acidic residues" evidence="2">
    <location>
        <begin position="1632"/>
        <end position="1642"/>
    </location>
</feature>
<dbReference type="PANTHER" id="PTHR11668:SF496">
    <property type="entry name" value="SERINE_THREONINE-PROTEIN PHOSPHATASE"/>
    <property type="match status" value="1"/>
</dbReference>
<dbReference type="Pfam" id="PF00149">
    <property type="entry name" value="Metallophos"/>
    <property type="match status" value="1"/>
</dbReference>
<evidence type="ECO:0000256" key="2">
    <source>
        <dbReference type="SAM" id="MobiDB-lite"/>
    </source>
</evidence>
<keyword evidence="3" id="KW-1133">Transmembrane helix</keyword>
<protein>
    <recommendedName>
        <fullName evidence="1">Serine/threonine-protein phosphatase</fullName>
        <ecNumber evidence="1">3.1.3.16</ecNumber>
    </recommendedName>
</protein>
<evidence type="ECO:0000256" key="3">
    <source>
        <dbReference type="SAM" id="Phobius"/>
    </source>
</evidence>
<feature type="region of interest" description="Disordered" evidence="2">
    <location>
        <begin position="1391"/>
        <end position="1544"/>
    </location>
</feature>
<dbReference type="STRING" id="135651.G0NVH9"/>
<dbReference type="SMART" id="SM00156">
    <property type="entry name" value="PP2Ac"/>
    <property type="match status" value="1"/>
</dbReference>
<dbReference type="PRINTS" id="PR00114">
    <property type="entry name" value="STPHPHTASE"/>
</dbReference>
<dbReference type="InterPro" id="IPR050341">
    <property type="entry name" value="PP1_catalytic_subunit"/>
</dbReference>
<dbReference type="CDD" id="cd00144">
    <property type="entry name" value="MPP_PPP_family"/>
    <property type="match status" value="1"/>
</dbReference>
<dbReference type="InParanoid" id="G0NVH9"/>
<proteinExistence type="inferred from homology"/>
<feature type="compositionally biased region" description="Basic and acidic residues" evidence="2">
    <location>
        <begin position="1493"/>
        <end position="1505"/>
    </location>
</feature>
<organism evidence="6">
    <name type="scientific">Caenorhabditis brenneri</name>
    <name type="common">Nematode worm</name>
    <dbReference type="NCBI Taxonomy" id="135651"/>
    <lineage>
        <taxon>Eukaryota</taxon>
        <taxon>Metazoa</taxon>
        <taxon>Ecdysozoa</taxon>
        <taxon>Nematoda</taxon>
        <taxon>Chromadorea</taxon>
        <taxon>Rhabditida</taxon>
        <taxon>Rhabditina</taxon>
        <taxon>Rhabditomorpha</taxon>
        <taxon>Rhabditoidea</taxon>
        <taxon>Rhabditidae</taxon>
        <taxon>Peloderinae</taxon>
        <taxon>Caenorhabditis</taxon>
    </lineage>
</organism>
<feature type="compositionally biased region" description="Low complexity" evidence="2">
    <location>
        <begin position="1526"/>
        <end position="1536"/>
    </location>
</feature>
<gene>
    <name evidence="5" type="ORF">CAEBREN_25314</name>
</gene>
<evidence type="ECO:0000313" key="5">
    <source>
        <dbReference type="EMBL" id="EGT38330.1"/>
    </source>
</evidence>
<name>G0NVH9_CAEBE</name>
<dbReference type="EC" id="3.1.3.16" evidence="1"/>
<feature type="domain" description="Serine/threonine specific protein phosphatases" evidence="4">
    <location>
        <begin position="126"/>
        <end position="131"/>
    </location>
</feature>
<keyword evidence="1" id="KW-0378">Hydrolase</keyword>
<dbReference type="Gene3D" id="3.60.21.10">
    <property type="match status" value="1"/>
</dbReference>
<dbReference type="InterPro" id="IPR004843">
    <property type="entry name" value="Calcineurin-like_PHP"/>
</dbReference>
<dbReference type="Proteomes" id="UP000008068">
    <property type="component" value="Unassembled WGS sequence"/>
</dbReference>
<dbReference type="InterPro" id="IPR003125">
    <property type="entry name" value="WSN"/>
</dbReference>
<dbReference type="OMA" id="IENEAFC"/>
<comment type="catalytic activity">
    <reaction evidence="1">
        <text>O-phospho-L-threonyl-[protein] + H2O = L-threonyl-[protein] + phosphate</text>
        <dbReference type="Rhea" id="RHEA:47004"/>
        <dbReference type="Rhea" id="RHEA-COMP:11060"/>
        <dbReference type="Rhea" id="RHEA-COMP:11605"/>
        <dbReference type="ChEBI" id="CHEBI:15377"/>
        <dbReference type="ChEBI" id="CHEBI:30013"/>
        <dbReference type="ChEBI" id="CHEBI:43474"/>
        <dbReference type="ChEBI" id="CHEBI:61977"/>
        <dbReference type="EC" id="3.1.3.16"/>
    </reaction>
</comment>